<dbReference type="GO" id="GO:0005506">
    <property type="term" value="F:iron ion binding"/>
    <property type="evidence" value="ECO:0007669"/>
    <property type="project" value="InterPro"/>
</dbReference>
<dbReference type="InterPro" id="IPR050196">
    <property type="entry name" value="Cytochrome_P450_Monoox"/>
</dbReference>
<dbReference type="GO" id="GO:0004497">
    <property type="term" value="F:monooxygenase activity"/>
    <property type="evidence" value="ECO:0007669"/>
    <property type="project" value="UniProtKB-KW"/>
</dbReference>
<sequence>SFIQSLSYCRYRKRLSALIPGDEGIPFLGNIFELGRDAESLPRKMLEKAKEVRREGNGEMVKLYIMHQTTFLPFTGELLQPIIESNDEINKGEDYDVLEPWLGRGLILSGGDKWRSRRKMISPSFSVTMLAGYVEIMNSHAKVLLDVLEGQCGKEFDIYPFMKRCTLDVICDAAMGKDLDSLHNPNQPYVKAISTIMRLGIQTFMVPYLWNRAGRYLSGWQKEHDESVKIAHDFTNEVIAERMEQVARGEVDVNKKAFLDMLLIEKERSNLSMQDMREEVDTFMFAGHDTTSATLGWTLWCLANHPEEQEKAFEEIKELFGDDIDRDCTKDDTVRMNCLERCIKEALRIFSPVPLTVRHLGEELQLGSYLLPRGSSLIIAPHLVHRNERIYPQPERYDPDRFLPENIAARHPYDFIPFSAGPRNCIGQKFAMYQLKVVVSSILRRFRIRSDRDFNSVTMLAEVVMKSKEGINVTIERR</sequence>
<evidence type="ECO:0000256" key="6">
    <source>
        <dbReference type="PIRSR" id="PIRSR602401-1"/>
    </source>
</evidence>
<keyword evidence="3 6" id="KW-0349">Heme</keyword>
<evidence type="ECO:0000256" key="2">
    <source>
        <dbReference type="ARBA" id="ARBA00010617"/>
    </source>
</evidence>
<dbReference type="PANTHER" id="PTHR24291">
    <property type="entry name" value="CYTOCHROME P450 FAMILY 4"/>
    <property type="match status" value="1"/>
</dbReference>
<dbReference type="GO" id="GO:0020037">
    <property type="term" value="F:heme binding"/>
    <property type="evidence" value="ECO:0007669"/>
    <property type="project" value="InterPro"/>
</dbReference>
<dbReference type="PRINTS" id="PR00463">
    <property type="entry name" value="EP450I"/>
</dbReference>
<keyword evidence="4 6" id="KW-0408">Iron</keyword>
<feature type="binding site" description="axial binding residue" evidence="6">
    <location>
        <position position="425"/>
    </location>
    <ligand>
        <name>heme</name>
        <dbReference type="ChEBI" id="CHEBI:30413"/>
    </ligand>
    <ligandPart>
        <name>Fe</name>
        <dbReference type="ChEBI" id="CHEBI:18248"/>
    </ligandPart>
</feature>
<dbReference type="SUPFAM" id="SSF48264">
    <property type="entry name" value="Cytochrome P450"/>
    <property type="match status" value="1"/>
</dbReference>
<protein>
    <recommendedName>
        <fullName evidence="10">Cytochrome P450</fullName>
    </recommendedName>
</protein>
<evidence type="ECO:0000256" key="5">
    <source>
        <dbReference type="ARBA" id="ARBA00023033"/>
    </source>
</evidence>
<keyword evidence="9" id="KW-1185">Reference proteome</keyword>
<name>A0AAN5CN42_9BILA</name>
<organism evidence="8 9">
    <name type="scientific">Pristionchus mayeri</name>
    <dbReference type="NCBI Taxonomy" id="1317129"/>
    <lineage>
        <taxon>Eukaryota</taxon>
        <taxon>Metazoa</taxon>
        <taxon>Ecdysozoa</taxon>
        <taxon>Nematoda</taxon>
        <taxon>Chromadorea</taxon>
        <taxon>Rhabditida</taxon>
        <taxon>Rhabditina</taxon>
        <taxon>Diplogasteromorpha</taxon>
        <taxon>Diplogasteroidea</taxon>
        <taxon>Neodiplogasteridae</taxon>
        <taxon>Pristionchus</taxon>
    </lineage>
</organism>
<gene>
    <name evidence="8" type="ORF">PMAYCL1PPCAC_17602</name>
</gene>
<reference evidence="9" key="1">
    <citation type="submission" date="2022-10" db="EMBL/GenBank/DDBJ databases">
        <title>Genome assembly of Pristionchus species.</title>
        <authorList>
            <person name="Yoshida K."/>
            <person name="Sommer R.J."/>
        </authorList>
    </citation>
    <scope>NUCLEOTIDE SEQUENCE [LARGE SCALE GENOMIC DNA]</scope>
    <source>
        <strain evidence="9">RS5460</strain>
    </source>
</reference>
<evidence type="ECO:0000256" key="3">
    <source>
        <dbReference type="ARBA" id="ARBA00022617"/>
    </source>
</evidence>
<accession>A0AAN5CN42</accession>
<dbReference type="InterPro" id="IPR036396">
    <property type="entry name" value="Cyt_P450_sf"/>
</dbReference>
<comment type="similarity">
    <text evidence="2 7">Belongs to the cytochrome P450 family.</text>
</comment>
<dbReference type="AlphaFoldDB" id="A0AAN5CN42"/>
<keyword evidence="7" id="KW-0560">Oxidoreductase</keyword>
<evidence type="ECO:0000313" key="8">
    <source>
        <dbReference type="EMBL" id="GMR47407.1"/>
    </source>
</evidence>
<dbReference type="EMBL" id="BTRK01000004">
    <property type="protein sequence ID" value="GMR47407.1"/>
    <property type="molecule type" value="Genomic_DNA"/>
</dbReference>
<dbReference type="PROSITE" id="PS00086">
    <property type="entry name" value="CYTOCHROME_P450"/>
    <property type="match status" value="1"/>
</dbReference>
<dbReference type="CDD" id="cd20628">
    <property type="entry name" value="CYP4"/>
    <property type="match status" value="1"/>
</dbReference>
<dbReference type="Pfam" id="PF00067">
    <property type="entry name" value="p450"/>
    <property type="match status" value="1"/>
</dbReference>
<evidence type="ECO:0000256" key="7">
    <source>
        <dbReference type="RuleBase" id="RU000461"/>
    </source>
</evidence>
<evidence type="ECO:0000256" key="1">
    <source>
        <dbReference type="ARBA" id="ARBA00001971"/>
    </source>
</evidence>
<dbReference type="InterPro" id="IPR017972">
    <property type="entry name" value="Cyt_P450_CS"/>
</dbReference>
<dbReference type="PANTHER" id="PTHR24291:SF130">
    <property type="entry name" value="CYTOCHROME P450 FAMILY"/>
    <property type="match status" value="1"/>
</dbReference>
<comment type="caution">
    <text evidence="8">The sequence shown here is derived from an EMBL/GenBank/DDBJ whole genome shotgun (WGS) entry which is preliminary data.</text>
</comment>
<evidence type="ECO:0000256" key="4">
    <source>
        <dbReference type="ARBA" id="ARBA00023004"/>
    </source>
</evidence>
<comment type="cofactor">
    <cofactor evidence="1 6">
        <name>heme</name>
        <dbReference type="ChEBI" id="CHEBI:30413"/>
    </cofactor>
</comment>
<evidence type="ECO:0008006" key="10">
    <source>
        <dbReference type="Google" id="ProtNLM"/>
    </source>
</evidence>
<dbReference type="PRINTS" id="PR00385">
    <property type="entry name" value="P450"/>
</dbReference>
<proteinExistence type="inferred from homology"/>
<keyword evidence="6 7" id="KW-0479">Metal-binding</keyword>
<dbReference type="GO" id="GO:0016705">
    <property type="term" value="F:oxidoreductase activity, acting on paired donors, with incorporation or reduction of molecular oxygen"/>
    <property type="evidence" value="ECO:0007669"/>
    <property type="project" value="InterPro"/>
</dbReference>
<dbReference type="Gene3D" id="1.10.630.10">
    <property type="entry name" value="Cytochrome P450"/>
    <property type="match status" value="1"/>
</dbReference>
<dbReference type="InterPro" id="IPR002401">
    <property type="entry name" value="Cyt_P450_E_grp-I"/>
</dbReference>
<keyword evidence="5 7" id="KW-0503">Monooxygenase</keyword>
<feature type="non-terminal residue" evidence="8">
    <location>
        <position position="1"/>
    </location>
</feature>
<evidence type="ECO:0000313" key="9">
    <source>
        <dbReference type="Proteomes" id="UP001328107"/>
    </source>
</evidence>
<dbReference type="InterPro" id="IPR001128">
    <property type="entry name" value="Cyt_P450"/>
</dbReference>
<dbReference type="Proteomes" id="UP001328107">
    <property type="component" value="Unassembled WGS sequence"/>
</dbReference>